<reference evidence="4 5" key="1">
    <citation type="journal article" date="2018" name="Mol. Biol. Evol.">
        <title>Broad Genomic Sampling Reveals a Smut Pathogenic Ancestry of the Fungal Clade Ustilaginomycotina.</title>
        <authorList>
            <person name="Kijpornyongpan T."/>
            <person name="Mondo S.J."/>
            <person name="Barry K."/>
            <person name="Sandor L."/>
            <person name="Lee J."/>
            <person name="Lipzen A."/>
            <person name="Pangilinan J."/>
            <person name="LaButti K."/>
            <person name="Hainaut M."/>
            <person name="Henrissat B."/>
            <person name="Grigoriev I.V."/>
            <person name="Spatafora J.W."/>
            <person name="Aime M.C."/>
        </authorList>
    </citation>
    <scope>NUCLEOTIDE SEQUENCE [LARGE SCALE GENOMIC DNA]</scope>
    <source>
        <strain evidence="4 5">MCA 4198</strain>
    </source>
</reference>
<dbReference type="RefSeq" id="XP_025374843.1">
    <property type="nucleotide sequence ID" value="XM_025518245.1"/>
</dbReference>
<dbReference type="GO" id="GO:0016788">
    <property type="term" value="F:hydrolase activity, acting on ester bonds"/>
    <property type="evidence" value="ECO:0007669"/>
    <property type="project" value="InterPro"/>
</dbReference>
<keyword evidence="3" id="KW-0732">Signal</keyword>
<evidence type="ECO:0000256" key="3">
    <source>
        <dbReference type="SAM" id="SignalP"/>
    </source>
</evidence>
<sequence>MQLLSLLSLASLPLLAAASPLDKRRITSQPFIAPGPGPDKPSPNYAGANNGTLPPSFTVPGRSFDRIIQIWMENTNFADARAQDIIRNLEPQGLLLTNYHAVGHPSEPNYMASVYGSTFGMGDDAYYWVPSNVTSLFDVMDLNLISWACYQENMPTDGFQDLSYTQKSYVDPNFTYQYYMRKHNPCTFPRANAPYVNKSKAQRNRNFNDFAADLNAGRLPQWSFVTPNMINDAHDTGINYGAEFLQYWLVPLLANKNFNTDRTLIVLTFDENEDYTKENIVYTLLLGNGVPKQLRGTNDTTFYSHYSTISTVQANWRLASLGRNDTEPIMNNVFDWVARETGFKNTPFPAGQAQPYLNGVGAACGPLQSKKWHQFNAPPNVGTIGAGGRPAHVKPTLNLLQKDDGTCINNPANPYTSQTFEEHFQELVLP</sequence>
<evidence type="ECO:0000256" key="2">
    <source>
        <dbReference type="SAM" id="MobiDB-lite"/>
    </source>
</evidence>
<organism evidence="4 5">
    <name type="scientific">Acaromyces ingoldii</name>
    <dbReference type="NCBI Taxonomy" id="215250"/>
    <lineage>
        <taxon>Eukaryota</taxon>
        <taxon>Fungi</taxon>
        <taxon>Dikarya</taxon>
        <taxon>Basidiomycota</taxon>
        <taxon>Ustilaginomycotina</taxon>
        <taxon>Exobasidiomycetes</taxon>
        <taxon>Exobasidiales</taxon>
        <taxon>Cryptobasidiaceae</taxon>
        <taxon>Acaromyces</taxon>
    </lineage>
</organism>
<dbReference type="GO" id="GO:0009395">
    <property type="term" value="P:phospholipid catabolic process"/>
    <property type="evidence" value="ECO:0007669"/>
    <property type="project" value="TreeGrafter"/>
</dbReference>
<evidence type="ECO:0008006" key="6">
    <source>
        <dbReference type="Google" id="ProtNLM"/>
    </source>
</evidence>
<dbReference type="AlphaFoldDB" id="A0A316YIW0"/>
<keyword evidence="5" id="KW-1185">Reference proteome</keyword>
<evidence type="ECO:0000313" key="4">
    <source>
        <dbReference type="EMBL" id="PWN87645.1"/>
    </source>
</evidence>
<keyword evidence="1" id="KW-0378">Hydrolase</keyword>
<proteinExistence type="predicted"/>
<dbReference type="Gene3D" id="3.40.720.10">
    <property type="entry name" value="Alkaline Phosphatase, subunit A"/>
    <property type="match status" value="1"/>
</dbReference>
<evidence type="ECO:0000256" key="1">
    <source>
        <dbReference type="ARBA" id="ARBA00022801"/>
    </source>
</evidence>
<protein>
    <recommendedName>
        <fullName evidence="6">Phosphoesterase-domain-containing protein</fullName>
    </recommendedName>
</protein>
<name>A0A316YIW0_9BASI</name>
<dbReference type="Proteomes" id="UP000245768">
    <property type="component" value="Unassembled WGS sequence"/>
</dbReference>
<feature type="region of interest" description="Disordered" evidence="2">
    <location>
        <begin position="28"/>
        <end position="54"/>
    </location>
</feature>
<dbReference type="InParanoid" id="A0A316YIW0"/>
<accession>A0A316YIW0</accession>
<dbReference type="OrthoDB" id="5135119at2759"/>
<dbReference type="PANTHER" id="PTHR31956:SF8">
    <property type="entry name" value="ACID PHOSPHATASE PHOA (AFU_ORTHOLOGUE AFUA_1G03570)"/>
    <property type="match status" value="1"/>
</dbReference>
<evidence type="ECO:0000313" key="5">
    <source>
        <dbReference type="Proteomes" id="UP000245768"/>
    </source>
</evidence>
<feature type="signal peptide" evidence="3">
    <location>
        <begin position="1"/>
        <end position="18"/>
    </location>
</feature>
<dbReference type="PANTHER" id="PTHR31956">
    <property type="entry name" value="NON-SPECIFIC PHOSPHOLIPASE C4-RELATED"/>
    <property type="match status" value="1"/>
</dbReference>
<dbReference type="Pfam" id="PF04185">
    <property type="entry name" value="Phosphoesterase"/>
    <property type="match status" value="1"/>
</dbReference>
<dbReference type="InterPro" id="IPR017850">
    <property type="entry name" value="Alkaline_phosphatase_core_sf"/>
</dbReference>
<gene>
    <name evidence="4" type="ORF">FA10DRAFT_173819</name>
</gene>
<feature type="chain" id="PRO_5016252687" description="Phosphoesterase-domain-containing protein" evidence="3">
    <location>
        <begin position="19"/>
        <end position="430"/>
    </location>
</feature>
<dbReference type="EMBL" id="KZ819639">
    <property type="protein sequence ID" value="PWN87645.1"/>
    <property type="molecule type" value="Genomic_DNA"/>
</dbReference>
<dbReference type="InterPro" id="IPR007312">
    <property type="entry name" value="Phosphoesterase"/>
</dbReference>
<dbReference type="STRING" id="215250.A0A316YIW0"/>
<dbReference type="GeneID" id="37040161"/>